<comment type="caution">
    <text evidence="2">The sequence shown here is derived from an EMBL/GenBank/DDBJ whole genome shotgun (WGS) entry which is preliminary data.</text>
</comment>
<evidence type="ECO:0000313" key="3">
    <source>
        <dbReference type="Proteomes" id="UP001595457"/>
    </source>
</evidence>
<keyword evidence="1" id="KW-0472">Membrane</keyword>
<accession>A0ABV7ARE3</accession>
<dbReference type="Pfam" id="PF05751">
    <property type="entry name" value="FixH"/>
    <property type="match status" value="1"/>
</dbReference>
<gene>
    <name evidence="2" type="ORF">ACFOJE_04700</name>
</gene>
<dbReference type="Proteomes" id="UP001595457">
    <property type="component" value="Unassembled WGS sequence"/>
</dbReference>
<feature type="transmembrane region" description="Helical" evidence="1">
    <location>
        <begin position="15"/>
        <end position="37"/>
    </location>
</feature>
<sequence length="167" mass="18929">MHSTNTETSRWYKQFWAWFVIAILLCSMGLGTAMLVISIRQADSLVVDNYYDAGKGINTSLEREHLAQRLNMRAHLTLDTETGVAELGLSGNSRPQQLILNLISPTQQEKDRRIILQLQGDGLYQGQMQDEVQGRRFVEVLGQEGGQDWRLFEEHNLEPGVTVELGK</sequence>
<dbReference type="RefSeq" id="WP_377813109.1">
    <property type="nucleotide sequence ID" value="NZ_JBHRSJ010000007.1"/>
</dbReference>
<organism evidence="2 3">
    <name type="scientific">Azotobacter bryophylli</name>
    <dbReference type="NCBI Taxonomy" id="1986537"/>
    <lineage>
        <taxon>Bacteria</taxon>
        <taxon>Pseudomonadati</taxon>
        <taxon>Pseudomonadota</taxon>
        <taxon>Gammaproteobacteria</taxon>
        <taxon>Pseudomonadales</taxon>
        <taxon>Pseudomonadaceae</taxon>
        <taxon>Azotobacter</taxon>
    </lineage>
</organism>
<keyword evidence="3" id="KW-1185">Reference proteome</keyword>
<keyword evidence="1" id="KW-1133">Transmembrane helix</keyword>
<name>A0ABV7ARE3_9GAMM</name>
<reference evidence="3" key="1">
    <citation type="journal article" date="2019" name="Int. J. Syst. Evol. Microbiol.">
        <title>The Global Catalogue of Microorganisms (GCM) 10K type strain sequencing project: providing services to taxonomists for standard genome sequencing and annotation.</title>
        <authorList>
            <consortium name="The Broad Institute Genomics Platform"/>
            <consortium name="The Broad Institute Genome Sequencing Center for Infectious Disease"/>
            <person name="Wu L."/>
            <person name="Ma J."/>
        </authorList>
    </citation>
    <scope>NUCLEOTIDE SEQUENCE [LARGE SCALE GENOMIC DNA]</scope>
    <source>
        <strain evidence="3">KCTC 62195</strain>
    </source>
</reference>
<proteinExistence type="predicted"/>
<protein>
    <submittedName>
        <fullName evidence="2">FixH family protein</fullName>
    </submittedName>
</protein>
<dbReference type="EMBL" id="JBHRSJ010000007">
    <property type="protein sequence ID" value="MFC2971511.1"/>
    <property type="molecule type" value="Genomic_DNA"/>
</dbReference>
<keyword evidence="1" id="KW-0812">Transmembrane</keyword>
<evidence type="ECO:0000313" key="2">
    <source>
        <dbReference type="EMBL" id="MFC2971511.1"/>
    </source>
</evidence>
<dbReference type="InterPro" id="IPR008620">
    <property type="entry name" value="FixH"/>
</dbReference>
<evidence type="ECO:0000256" key="1">
    <source>
        <dbReference type="SAM" id="Phobius"/>
    </source>
</evidence>